<dbReference type="Pfam" id="PF13855">
    <property type="entry name" value="LRR_8"/>
    <property type="match status" value="1"/>
</dbReference>
<dbReference type="GeneID" id="28939079"/>
<evidence type="ECO:0000256" key="2">
    <source>
        <dbReference type="ARBA" id="ARBA00022490"/>
    </source>
</evidence>
<dbReference type="RefSeq" id="XP_018231160.1">
    <property type="nucleotide sequence ID" value="XM_018372824.1"/>
</dbReference>
<dbReference type="SMART" id="SM00364">
    <property type="entry name" value="LRR_BAC"/>
    <property type="match status" value="3"/>
</dbReference>
<dbReference type="Gene3D" id="3.80.10.10">
    <property type="entry name" value="Ribonuclease Inhibitor"/>
    <property type="match status" value="1"/>
</dbReference>
<name>A0A0W4ZVS5_PNEJ7</name>
<comment type="subcellular location">
    <subcellularLocation>
        <location evidence="1">Cytoplasm</location>
    </subcellularLocation>
</comment>
<feature type="compositionally biased region" description="Low complexity" evidence="5">
    <location>
        <begin position="331"/>
        <end position="341"/>
    </location>
</feature>
<dbReference type="EMBL" id="LFWA01000002">
    <property type="protein sequence ID" value="KTW32468.1"/>
    <property type="molecule type" value="Genomic_DNA"/>
</dbReference>
<dbReference type="eggNOG" id="ENOG502QTY2">
    <property type="taxonomic scope" value="Eukaryota"/>
</dbReference>
<keyword evidence="3" id="KW-0433">Leucine-rich repeat</keyword>
<dbReference type="SMART" id="SM00365">
    <property type="entry name" value="LRR_SD22"/>
    <property type="match status" value="3"/>
</dbReference>
<dbReference type="VEuPathDB" id="FungiDB:T551_00558"/>
<dbReference type="PROSITE" id="PS51450">
    <property type="entry name" value="LRR"/>
    <property type="match status" value="1"/>
</dbReference>
<dbReference type="PANTHER" id="PTHR15454:SF69">
    <property type="entry name" value="SERINE_THREONINE-PROTEIN KINASE 11-INTERACTING PROTEIN"/>
    <property type="match status" value="1"/>
</dbReference>
<organism evidence="6 7">
    <name type="scientific">Pneumocystis jirovecii (strain RU7)</name>
    <name type="common">Human pneumocystis pneumonia agent</name>
    <dbReference type="NCBI Taxonomy" id="1408657"/>
    <lineage>
        <taxon>Eukaryota</taxon>
        <taxon>Fungi</taxon>
        <taxon>Dikarya</taxon>
        <taxon>Ascomycota</taxon>
        <taxon>Taphrinomycotina</taxon>
        <taxon>Pneumocystomycetes</taxon>
        <taxon>Pneumocystaceae</taxon>
        <taxon>Pneumocystis</taxon>
    </lineage>
</organism>
<dbReference type="InterPro" id="IPR032675">
    <property type="entry name" value="LRR_dom_sf"/>
</dbReference>
<keyword evidence="2" id="KW-0963">Cytoplasm</keyword>
<dbReference type="GO" id="GO:0005737">
    <property type="term" value="C:cytoplasm"/>
    <property type="evidence" value="ECO:0007669"/>
    <property type="project" value="UniProtKB-SubCell"/>
</dbReference>
<evidence type="ECO:0000313" key="6">
    <source>
        <dbReference type="EMBL" id="KTW32468.1"/>
    </source>
</evidence>
<protein>
    <submittedName>
        <fullName evidence="6">Uncharacterized protein</fullName>
    </submittedName>
</protein>
<feature type="region of interest" description="Disordered" evidence="5">
    <location>
        <begin position="299"/>
        <end position="341"/>
    </location>
</feature>
<keyword evidence="7" id="KW-1185">Reference proteome</keyword>
<evidence type="ECO:0000256" key="4">
    <source>
        <dbReference type="ARBA" id="ARBA00022737"/>
    </source>
</evidence>
<keyword evidence="4" id="KW-0677">Repeat</keyword>
<evidence type="ECO:0000256" key="3">
    <source>
        <dbReference type="ARBA" id="ARBA00022614"/>
    </source>
</evidence>
<dbReference type="PANTHER" id="PTHR15454">
    <property type="entry name" value="NISCHARIN RELATED"/>
    <property type="match status" value="1"/>
</dbReference>
<dbReference type="InterPro" id="IPR001611">
    <property type="entry name" value="Leu-rich_rpt"/>
</dbReference>
<evidence type="ECO:0000256" key="1">
    <source>
        <dbReference type="ARBA" id="ARBA00004496"/>
    </source>
</evidence>
<evidence type="ECO:0000313" key="7">
    <source>
        <dbReference type="Proteomes" id="UP000053447"/>
    </source>
</evidence>
<dbReference type="STRING" id="1408657.A0A0W4ZVS5"/>
<dbReference type="Proteomes" id="UP000053447">
    <property type="component" value="Unassembled WGS sequence"/>
</dbReference>
<evidence type="ECO:0000256" key="5">
    <source>
        <dbReference type="SAM" id="MobiDB-lite"/>
    </source>
</evidence>
<accession>A0A0W4ZVS5</accession>
<reference evidence="7" key="1">
    <citation type="journal article" date="2016" name="Nat. Commun.">
        <title>Genome analysis of three Pneumocystis species reveals adaptation mechanisms to life exclusively in mammalian hosts.</title>
        <authorList>
            <person name="Ma L."/>
            <person name="Chen Z."/>
            <person name="Huang D.W."/>
            <person name="Kutty G."/>
            <person name="Ishihara M."/>
            <person name="Wang H."/>
            <person name="Abouelleil A."/>
            <person name="Bishop L."/>
            <person name="Davey E."/>
            <person name="Deng R."/>
            <person name="Deng X."/>
            <person name="Fan L."/>
            <person name="Fantoni G."/>
            <person name="Fitzgerald M."/>
            <person name="Gogineni E."/>
            <person name="Goldberg J.M."/>
            <person name="Handley G."/>
            <person name="Hu X."/>
            <person name="Huber C."/>
            <person name="Jiao X."/>
            <person name="Jones K."/>
            <person name="Levin J.Z."/>
            <person name="Liu Y."/>
            <person name="Macdonald P."/>
            <person name="Melnikov A."/>
            <person name="Raley C."/>
            <person name="Sassi M."/>
            <person name="Sherman B.T."/>
            <person name="Song X."/>
            <person name="Sykes S."/>
            <person name="Tran B."/>
            <person name="Walsh L."/>
            <person name="Xia Y."/>
            <person name="Yang J."/>
            <person name="Young S."/>
            <person name="Zeng Q."/>
            <person name="Zheng X."/>
            <person name="Stephens R."/>
            <person name="Nusbaum C."/>
            <person name="Birren B.W."/>
            <person name="Azadi P."/>
            <person name="Lempicki R.A."/>
            <person name="Cuomo C.A."/>
            <person name="Kovacs J.A."/>
        </authorList>
    </citation>
    <scope>NUCLEOTIDE SEQUENCE [LARGE SCALE GENOMIC DNA]</scope>
    <source>
        <strain evidence="7">RU7</strain>
    </source>
</reference>
<dbReference type="SUPFAM" id="SSF52075">
    <property type="entry name" value="Outer arm dynein light chain 1"/>
    <property type="match status" value="1"/>
</dbReference>
<dbReference type="OrthoDB" id="676979at2759"/>
<dbReference type="AlphaFoldDB" id="A0A0W4ZVS5"/>
<sequence>MDGDVYIRRLVQYIRANEPSLACAMECSMRRNEYNDKRISILKGLYHWVNEGVAWQSNTLCLTPHYLFYVFSRFNEMELPTGPMNVRLETLVNAGEPGNYVSFLRDYANGAKKVDMSDTRSIRSVSSIRSVVKGVSNLWGRLSAGWKLSPKERMYEHVRSDIVYLYSSFTKLPSLKVLPSSNFQMIDGYEEFPFDTAIPLSVFKNLKSLEIQDIEIGRFYGWDRVADNLCFLTLKGCGIRDASDLIIDIVLDNIEKRKKMRIRKSNSLPSAPRTKLLEPGQSMSEIQISNSSRVVSSSIDSKKASSHTRKFSSPLHSNSEGQRRIQKSDVSSNESCGSASSSTAIQSHSTILSLRKWRFLKYLSLSNNSLTMLSFFAMIPISQSLISLNISHNMFVEIPYSLSVLSSLKSLNISHNRIESLHSLTLHPLLAIRTIDIRSNRLQSLAGIEKLTSLERLDIRDNLISDPMEISRLVNASNFKQIWVAGNPFTQKHFPTYRITIFNLFRTMSNHTFDILIDGQGPGIMERRRLFEKVRKRKQPLTDSEKTSLYSSDADCKIITSEQNIVEISSMDRKNQIGKTRIVDIGFLEHE</sequence>
<comment type="caution">
    <text evidence="6">The sequence shown here is derived from an EMBL/GenBank/DDBJ whole genome shotgun (WGS) entry which is preliminary data.</text>
</comment>
<gene>
    <name evidence="6" type="ORF">T551_00558</name>
</gene>
<proteinExistence type="predicted"/>